<dbReference type="GO" id="GO:0003904">
    <property type="term" value="F:deoxyribodipyrimidine photo-lyase activity"/>
    <property type="evidence" value="ECO:0007669"/>
    <property type="project" value="TreeGrafter"/>
</dbReference>
<dbReference type="Pfam" id="PF00875">
    <property type="entry name" value="DNA_photolyase"/>
    <property type="match status" value="1"/>
</dbReference>
<dbReference type="PANTHER" id="PTHR11455:SF18">
    <property type="entry name" value="SI:CH1073-390K14.1"/>
    <property type="match status" value="1"/>
</dbReference>
<comment type="similarity">
    <text evidence="1">Belongs to the DNA photolyase class-1 family.</text>
</comment>
<dbReference type="OrthoDB" id="435881at2759"/>
<feature type="region of interest" description="Disordered" evidence="5">
    <location>
        <begin position="1"/>
        <end position="31"/>
    </location>
</feature>
<dbReference type="Gene3D" id="1.25.40.80">
    <property type="match status" value="1"/>
</dbReference>
<dbReference type="InterPro" id="IPR002081">
    <property type="entry name" value="Cryptochrome/DNA_photolyase_1"/>
</dbReference>
<evidence type="ECO:0000259" key="6">
    <source>
        <dbReference type="PROSITE" id="PS51645"/>
    </source>
</evidence>
<gene>
    <name evidence="7" type="ORF">AC579_5689</name>
</gene>
<sequence length="642" mass="73572">MAPKKHARSASGEDVLKHPSTKRAKEIDENPPYNQLVELLESTSSKSRPNNVLHWFRSKDLRMQDNKALHAASKKVKEGTGSLVALYLHSPGDLEWHGTSPARSDLILQSLQLLKDELTKKNIPMAIVTAEERGHKTDLIEEFVTEHGISHVYANFEYEVDELRRDIKVAKHLQAESVGFELFHDQTIMVPGELTGGGGGPMKVFTPYHKAWLSETKSDPFLLDLVGEPEANAKKTIAEWKDIADTKVPGLPESKQFSSKDEQQRIRKLWPAGHEAGMERLKMFLQKKVKNYAAHRSEPAGDPSSRLSAYISAGIISIREILDEAKKANDGAHFDEGDRGIDSWVRELVFREFYRQMTVIKPHTNMNLPNNLKFDFVRWEDDEEGWKKWCEGKTGMPFIDAGMRQLNTEAYMHNRLRMNTSSYLRANMLIDYRRGERYFAEHLIDWDLSNNTQGWEPSYTIFNPVIQAEKCDKEGDYIRKWVPELKDLTGKEVFDPYNRLSKEEFEKLGYPAPHVDFRESQQRAKERVDNKTTATSAGNKVPAIYEVVEKNLLQTILIEVGSWKKSFFGTPKTTKVAVRVWIRRKWKSNARLEINVFEDFGRPIMLGDLVDVGRRLVKETRGSWLAWAVDFEQVVGAEGQAV</sequence>
<dbReference type="Gene3D" id="3.40.50.620">
    <property type="entry name" value="HUPs"/>
    <property type="match status" value="1"/>
</dbReference>
<name>A0A139IRK7_9PEZI</name>
<dbReference type="PANTHER" id="PTHR11455">
    <property type="entry name" value="CRYPTOCHROME"/>
    <property type="match status" value="1"/>
</dbReference>
<keyword evidence="3 4" id="KW-0274">FAD</keyword>
<evidence type="ECO:0000256" key="1">
    <source>
        <dbReference type="ARBA" id="ARBA00005862"/>
    </source>
</evidence>
<comment type="caution">
    <text evidence="7">The sequence shown here is derived from an EMBL/GenBank/DDBJ whole genome shotgun (WGS) entry which is preliminary data.</text>
</comment>
<evidence type="ECO:0000313" key="8">
    <source>
        <dbReference type="Proteomes" id="UP000073492"/>
    </source>
</evidence>
<comment type="cofactor">
    <cofactor evidence="4">
        <name>FAD</name>
        <dbReference type="ChEBI" id="CHEBI:57692"/>
    </cofactor>
    <text evidence="4">Binds 1 FAD per subunit.</text>
</comment>
<organism evidence="7 8">
    <name type="scientific">Pseudocercospora musae</name>
    <dbReference type="NCBI Taxonomy" id="113226"/>
    <lineage>
        <taxon>Eukaryota</taxon>
        <taxon>Fungi</taxon>
        <taxon>Dikarya</taxon>
        <taxon>Ascomycota</taxon>
        <taxon>Pezizomycotina</taxon>
        <taxon>Dothideomycetes</taxon>
        <taxon>Dothideomycetidae</taxon>
        <taxon>Mycosphaerellales</taxon>
        <taxon>Mycosphaerellaceae</taxon>
        <taxon>Pseudocercospora</taxon>
    </lineage>
</organism>
<dbReference type="Pfam" id="PF03441">
    <property type="entry name" value="FAD_binding_7"/>
    <property type="match status" value="1"/>
</dbReference>
<dbReference type="InterPro" id="IPR005101">
    <property type="entry name" value="Cryptochr/Photolyase_FAD-bd"/>
</dbReference>
<feature type="binding site" evidence="4">
    <location>
        <position position="344"/>
    </location>
    <ligand>
        <name>FAD</name>
        <dbReference type="ChEBI" id="CHEBI:57692"/>
    </ligand>
</feature>
<evidence type="ECO:0000256" key="5">
    <source>
        <dbReference type="SAM" id="MobiDB-lite"/>
    </source>
</evidence>
<evidence type="ECO:0000313" key="7">
    <source>
        <dbReference type="EMBL" id="KXT17438.1"/>
    </source>
</evidence>
<dbReference type="InterPro" id="IPR014729">
    <property type="entry name" value="Rossmann-like_a/b/a_fold"/>
</dbReference>
<feature type="binding site" evidence="4">
    <location>
        <position position="292"/>
    </location>
    <ligand>
        <name>FAD</name>
        <dbReference type="ChEBI" id="CHEBI:57692"/>
    </ligand>
</feature>
<dbReference type="SUPFAM" id="SSF48173">
    <property type="entry name" value="Cryptochrome/photolyase FAD-binding domain"/>
    <property type="match status" value="1"/>
</dbReference>
<reference evidence="7 8" key="1">
    <citation type="submission" date="2015-07" db="EMBL/GenBank/DDBJ databases">
        <title>Comparative genomics of the Sigatoka disease complex on banana suggests a link between parallel evolutionary changes in Pseudocercospora fijiensis and Pseudocercospora eumusae and increased virulence on the banana host.</title>
        <authorList>
            <person name="Chang T.-C."/>
            <person name="Salvucci A."/>
            <person name="Crous P.W."/>
            <person name="Stergiopoulos I."/>
        </authorList>
    </citation>
    <scope>NUCLEOTIDE SEQUENCE [LARGE SCALE GENOMIC DNA]</scope>
    <source>
        <strain evidence="7 8">CBS 116634</strain>
    </source>
</reference>
<dbReference type="STRING" id="113226.A0A139IRK7"/>
<dbReference type="EMBL" id="LFZO01000020">
    <property type="protein sequence ID" value="KXT17438.1"/>
    <property type="molecule type" value="Genomic_DNA"/>
</dbReference>
<proteinExistence type="inferred from homology"/>
<dbReference type="GO" id="GO:0005634">
    <property type="term" value="C:nucleus"/>
    <property type="evidence" value="ECO:0007669"/>
    <property type="project" value="TreeGrafter"/>
</dbReference>
<evidence type="ECO:0000256" key="4">
    <source>
        <dbReference type="PIRSR" id="PIRSR602081-1"/>
    </source>
</evidence>
<feature type="binding site" evidence="4">
    <location>
        <begin position="304"/>
        <end position="308"/>
    </location>
    <ligand>
        <name>FAD</name>
        <dbReference type="ChEBI" id="CHEBI:57692"/>
    </ligand>
</feature>
<dbReference type="InterPro" id="IPR036134">
    <property type="entry name" value="Crypto/Photolyase_FAD-like_sf"/>
</dbReference>
<dbReference type="GO" id="GO:0032922">
    <property type="term" value="P:circadian regulation of gene expression"/>
    <property type="evidence" value="ECO:0007669"/>
    <property type="project" value="TreeGrafter"/>
</dbReference>
<dbReference type="Proteomes" id="UP000073492">
    <property type="component" value="Unassembled WGS sequence"/>
</dbReference>
<keyword evidence="8" id="KW-1185">Reference proteome</keyword>
<evidence type="ECO:0000256" key="3">
    <source>
        <dbReference type="ARBA" id="ARBA00022827"/>
    </source>
</evidence>
<dbReference type="GO" id="GO:0071949">
    <property type="term" value="F:FAD binding"/>
    <property type="evidence" value="ECO:0007669"/>
    <property type="project" value="TreeGrafter"/>
</dbReference>
<dbReference type="PRINTS" id="PR00147">
    <property type="entry name" value="DNAPHOTLYASE"/>
</dbReference>
<dbReference type="GO" id="GO:0043153">
    <property type="term" value="P:entrainment of circadian clock by photoperiod"/>
    <property type="evidence" value="ECO:0007669"/>
    <property type="project" value="TreeGrafter"/>
</dbReference>
<keyword evidence="2 4" id="KW-0285">Flavoprotein</keyword>
<feature type="binding site" evidence="4">
    <location>
        <begin position="347"/>
        <end position="354"/>
    </location>
    <ligand>
        <name>FAD</name>
        <dbReference type="ChEBI" id="CHEBI:57692"/>
    </ligand>
</feature>
<dbReference type="Gene3D" id="1.10.579.10">
    <property type="entry name" value="DNA Cyclobutane Dipyrimidine Photolyase, subunit A, domain 3"/>
    <property type="match status" value="1"/>
</dbReference>
<dbReference type="AlphaFoldDB" id="A0A139IRK7"/>
<feature type="binding site" evidence="4">
    <location>
        <begin position="445"/>
        <end position="447"/>
    </location>
    <ligand>
        <name>FAD</name>
        <dbReference type="ChEBI" id="CHEBI:57692"/>
    </ligand>
</feature>
<dbReference type="InterPro" id="IPR036155">
    <property type="entry name" value="Crypto/Photolyase_N_sf"/>
</dbReference>
<protein>
    <recommendedName>
        <fullName evidence="6">Photolyase/cryptochrome alpha/beta domain-containing protein</fullName>
    </recommendedName>
</protein>
<dbReference type="SUPFAM" id="SSF52425">
    <property type="entry name" value="Cryptochrome/photolyase, N-terminal domain"/>
    <property type="match status" value="1"/>
</dbReference>
<dbReference type="InterPro" id="IPR006050">
    <property type="entry name" value="DNA_photolyase_N"/>
</dbReference>
<accession>A0A139IRK7</accession>
<dbReference type="PROSITE" id="PS51645">
    <property type="entry name" value="PHR_CRY_ALPHA_BETA"/>
    <property type="match status" value="1"/>
</dbReference>
<feature type="domain" description="Photolyase/cryptochrome alpha/beta" evidence="6">
    <location>
        <begin position="51"/>
        <end position="188"/>
    </location>
</feature>
<dbReference type="GO" id="GO:0003677">
    <property type="term" value="F:DNA binding"/>
    <property type="evidence" value="ECO:0007669"/>
    <property type="project" value="TreeGrafter"/>
</dbReference>
<evidence type="ECO:0000256" key="2">
    <source>
        <dbReference type="ARBA" id="ARBA00022630"/>
    </source>
</evidence>
<dbReference type="GO" id="GO:0005737">
    <property type="term" value="C:cytoplasm"/>
    <property type="evidence" value="ECO:0007669"/>
    <property type="project" value="TreeGrafter"/>
</dbReference>